<evidence type="ECO:0000313" key="1">
    <source>
        <dbReference type="EMBL" id="MFD3266508.1"/>
    </source>
</evidence>
<comment type="caution">
    <text evidence="1">The sequence shown here is derived from an EMBL/GenBank/DDBJ whole genome shotgun (WGS) entry which is preliminary data.</text>
</comment>
<dbReference type="Proteomes" id="UP001598130">
    <property type="component" value="Unassembled WGS sequence"/>
</dbReference>
<dbReference type="RefSeq" id="WP_377371754.1">
    <property type="nucleotide sequence ID" value="NZ_JAOTJD010000063.1"/>
</dbReference>
<protein>
    <submittedName>
        <fullName evidence="1">Uncharacterized protein</fullName>
    </submittedName>
</protein>
<proteinExistence type="predicted"/>
<organism evidence="1 2">
    <name type="scientific">Phenylobacterium ferrooxidans</name>
    <dbReference type="NCBI Taxonomy" id="2982689"/>
    <lineage>
        <taxon>Bacteria</taxon>
        <taxon>Pseudomonadati</taxon>
        <taxon>Pseudomonadota</taxon>
        <taxon>Alphaproteobacteria</taxon>
        <taxon>Caulobacterales</taxon>
        <taxon>Caulobacteraceae</taxon>
        <taxon>Phenylobacterium</taxon>
    </lineage>
</organism>
<keyword evidence="2" id="KW-1185">Reference proteome</keyword>
<evidence type="ECO:0000313" key="2">
    <source>
        <dbReference type="Proteomes" id="UP001598130"/>
    </source>
</evidence>
<reference evidence="1 2" key="1">
    <citation type="submission" date="2022-09" db="EMBL/GenBank/DDBJ databases">
        <title>New species of Phenylobacterium.</title>
        <authorList>
            <person name="Mieszkin S."/>
        </authorList>
    </citation>
    <scope>NUCLEOTIDE SEQUENCE [LARGE SCALE GENOMIC DNA]</scope>
    <source>
        <strain evidence="1 2">HK31-G</strain>
    </source>
</reference>
<accession>A0ABW6CW15</accession>
<gene>
    <name evidence="1" type="ORF">OCL97_21420</name>
</gene>
<name>A0ABW6CW15_9CAUL</name>
<sequence>MTELYPADRHEPLSALPWEAGAARAEIELIVTDARASVDDRGLWATHPKDRDDGSPRLTDLYFGAGAASPLAGHR</sequence>
<dbReference type="EMBL" id="JAOTJD010000063">
    <property type="protein sequence ID" value="MFD3266508.1"/>
    <property type="molecule type" value="Genomic_DNA"/>
</dbReference>